<dbReference type="PANTHER" id="PTHR43603:SF1">
    <property type="entry name" value="ZINC-REGULATED GTPASE METALLOPROTEIN ACTIVATOR 1"/>
    <property type="match status" value="1"/>
</dbReference>
<evidence type="ECO:0000313" key="9">
    <source>
        <dbReference type="Proteomes" id="UP000283387"/>
    </source>
</evidence>
<evidence type="ECO:0000256" key="5">
    <source>
        <dbReference type="ARBA" id="ARBA00045658"/>
    </source>
</evidence>
<dbReference type="Proteomes" id="UP000283387">
    <property type="component" value="Unassembled WGS sequence"/>
</dbReference>
<organism evidence="8 9">
    <name type="scientific">Mangrovibacterium diazotrophicum</name>
    <dbReference type="NCBI Taxonomy" id="1261403"/>
    <lineage>
        <taxon>Bacteria</taxon>
        <taxon>Pseudomonadati</taxon>
        <taxon>Bacteroidota</taxon>
        <taxon>Bacteroidia</taxon>
        <taxon>Marinilabiliales</taxon>
        <taxon>Prolixibacteraceae</taxon>
        <taxon>Mangrovibacterium</taxon>
    </lineage>
</organism>
<dbReference type="GO" id="GO:0016787">
    <property type="term" value="F:hydrolase activity"/>
    <property type="evidence" value="ECO:0007669"/>
    <property type="project" value="UniProtKB-KW"/>
</dbReference>
<comment type="similarity">
    <text evidence="4">Belongs to the SIMIBI class G3E GTPase family. ZNG1 subfamily.</text>
</comment>
<dbReference type="AlphaFoldDB" id="A0A419W8M6"/>
<keyword evidence="1" id="KW-0547">Nucleotide-binding</keyword>
<dbReference type="EMBL" id="RAPN01000001">
    <property type="protein sequence ID" value="RKD91827.1"/>
    <property type="molecule type" value="Genomic_DNA"/>
</dbReference>
<keyword evidence="2" id="KW-0378">Hydrolase</keyword>
<dbReference type="Gene3D" id="3.30.1220.10">
    <property type="entry name" value="CobW-like, C-terminal domain"/>
    <property type="match status" value="1"/>
</dbReference>
<dbReference type="SUPFAM" id="SSF52540">
    <property type="entry name" value="P-loop containing nucleoside triphosphate hydrolases"/>
    <property type="match status" value="1"/>
</dbReference>
<evidence type="ECO:0000256" key="2">
    <source>
        <dbReference type="ARBA" id="ARBA00022801"/>
    </source>
</evidence>
<dbReference type="OrthoDB" id="9808822at2"/>
<dbReference type="Pfam" id="PF02492">
    <property type="entry name" value="cobW"/>
    <property type="match status" value="1"/>
</dbReference>
<dbReference type="InterPro" id="IPR051927">
    <property type="entry name" value="Zn_Chap_cDPG_Synth"/>
</dbReference>
<comment type="caution">
    <text evidence="8">The sequence shown here is derived from an EMBL/GenBank/DDBJ whole genome shotgun (WGS) entry which is preliminary data.</text>
</comment>
<name>A0A419W8M6_9BACT</name>
<keyword evidence="9" id="KW-1185">Reference proteome</keyword>
<dbReference type="InterPro" id="IPR027417">
    <property type="entry name" value="P-loop_NTPase"/>
</dbReference>
<protein>
    <submittedName>
        <fullName evidence="8">G3E family GTPase</fullName>
    </submittedName>
</protein>
<proteinExistence type="inferred from homology"/>
<dbReference type="Pfam" id="PF07683">
    <property type="entry name" value="CobW_C"/>
    <property type="match status" value="1"/>
</dbReference>
<evidence type="ECO:0000256" key="3">
    <source>
        <dbReference type="ARBA" id="ARBA00023186"/>
    </source>
</evidence>
<dbReference type="InterPro" id="IPR003495">
    <property type="entry name" value="CobW/HypB/UreG_nucleotide-bd"/>
</dbReference>
<dbReference type="CDD" id="cd03112">
    <property type="entry name" value="CobW-like"/>
    <property type="match status" value="1"/>
</dbReference>
<evidence type="ECO:0000256" key="4">
    <source>
        <dbReference type="ARBA" id="ARBA00034320"/>
    </source>
</evidence>
<accession>A0A419W8M6</accession>
<comment type="function">
    <text evidence="5">Zinc chaperone that directly transfers zinc cofactor to target proteins, thereby activating them. Zinc is transferred from the CXCC motif in the GTPase domain to the zinc binding site in target proteins in a process requiring GTP hydrolysis.</text>
</comment>
<dbReference type="SMART" id="SM00833">
    <property type="entry name" value="CobW_C"/>
    <property type="match status" value="1"/>
</dbReference>
<dbReference type="RefSeq" id="WP_120273096.1">
    <property type="nucleotide sequence ID" value="NZ_RAPN01000001.1"/>
</dbReference>
<dbReference type="InterPro" id="IPR011629">
    <property type="entry name" value="CobW-like_C"/>
</dbReference>
<comment type="catalytic activity">
    <reaction evidence="6">
        <text>GTP + H2O = GDP + phosphate + H(+)</text>
        <dbReference type="Rhea" id="RHEA:19669"/>
        <dbReference type="ChEBI" id="CHEBI:15377"/>
        <dbReference type="ChEBI" id="CHEBI:15378"/>
        <dbReference type="ChEBI" id="CHEBI:37565"/>
        <dbReference type="ChEBI" id="CHEBI:43474"/>
        <dbReference type="ChEBI" id="CHEBI:58189"/>
    </reaction>
    <physiologicalReaction direction="left-to-right" evidence="6">
        <dbReference type="Rhea" id="RHEA:19670"/>
    </physiologicalReaction>
</comment>
<dbReference type="InterPro" id="IPR036627">
    <property type="entry name" value="CobW-likC_sf"/>
</dbReference>
<feature type="domain" description="CobW C-terminal" evidence="7">
    <location>
        <begin position="260"/>
        <end position="379"/>
    </location>
</feature>
<evidence type="ECO:0000313" key="8">
    <source>
        <dbReference type="EMBL" id="RKD91827.1"/>
    </source>
</evidence>
<reference evidence="8 9" key="1">
    <citation type="submission" date="2018-09" db="EMBL/GenBank/DDBJ databases">
        <title>Genomic Encyclopedia of Archaeal and Bacterial Type Strains, Phase II (KMG-II): from individual species to whole genera.</title>
        <authorList>
            <person name="Goeker M."/>
        </authorList>
    </citation>
    <scope>NUCLEOTIDE SEQUENCE [LARGE SCALE GENOMIC DNA]</scope>
    <source>
        <strain evidence="8 9">DSM 27148</strain>
    </source>
</reference>
<dbReference type="PANTHER" id="PTHR43603">
    <property type="entry name" value="COBW DOMAIN-CONTAINING PROTEIN DDB_G0274527"/>
    <property type="match status" value="1"/>
</dbReference>
<evidence type="ECO:0000256" key="1">
    <source>
        <dbReference type="ARBA" id="ARBA00022741"/>
    </source>
</evidence>
<keyword evidence="3" id="KW-0143">Chaperone</keyword>
<gene>
    <name evidence="8" type="ORF">BC643_2195</name>
</gene>
<evidence type="ECO:0000259" key="7">
    <source>
        <dbReference type="SMART" id="SM00833"/>
    </source>
</evidence>
<evidence type="ECO:0000256" key="6">
    <source>
        <dbReference type="ARBA" id="ARBA00049117"/>
    </source>
</evidence>
<dbReference type="GO" id="GO:0000166">
    <property type="term" value="F:nucleotide binding"/>
    <property type="evidence" value="ECO:0007669"/>
    <property type="project" value="UniProtKB-KW"/>
</dbReference>
<dbReference type="Gene3D" id="3.40.50.300">
    <property type="entry name" value="P-loop containing nucleotide triphosphate hydrolases"/>
    <property type="match status" value="1"/>
</dbReference>
<sequence>MLNESKIPVTVLSGFLGAGKTTVLNHVLNNRENLKVAVIVNDMSEVNIDSQLVEKETVLSRTEEKLVELSNGCICCTLRDDLVQEVHKLAQNGRFDYLLIESTGISEPLPVAQTFSYAFDELGMDLTKLTRLDTMVTVVDSVNFAKDFLSLDSIADREMEADGTNDERTIVDLLVDQIEFANVILLNKSDLVADKQMNELKEIIQKFNPEAKIIPTYHGQIPTSEILNTGMFDFERASQGAGWIKELQGEHTPETEEYGVSSFVFRRPEPFHPERFWKYINNRWSNTILRSKGFFWIASRPDHAFSWSQAGLLSTSQNAGVWWASLPLKDRNMNPAFQANEEFIMSRWSKRFGDRQNELVLIGQDMDKSEIIAELEECLCTEAEIAQMEQNPKLFKDEWPQ</sequence>